<proteinExistence type="inferred from homology"/>
<comment type="similarity">
    <text evidence="1">Belongs to the ABC transporter superfamily.</text>
</comment>
<dbReference type="GO" id="GO:0005886">
    <property type="term" value="C:plasma membrane"/>
    <property type="evidence" value="ECO:0007669"/>
    <property type="project" value="UniProtKB-ARBA"/>
</dbReference>
<protein>
    <submittedName>
        <fullName evidence="9">Methionine import ATP-binding protein MetN</fullName>
    </submittedName>
</protein>
<dbReference type="PROSITE" id="PS50893">
    <property type="entry name" value="ABC_TRANSPORTER_2"/>
    <property type="match status" value="1"/>
</dbReference>
<name>A0A7U9TH66_9MOLU</name>
<keyword evidence="4" id="KW-0547">Nucleotide-binding</keyword>
<gene>
    <name evidence="9" type="primary">metN</name>
    <name evidence="9" type="ORF">MPAN_000070</name>
</gene>
<dbReference type="SMART" id="SM00382">
    <property type="entry name" value="AAA"/>
    <property type="match status" value="1"/>
</dbReference>
<keyword evidence="3" id="KW-1003">Cell membrane</keyword>
<dbReference type="Pfam" id="PF09383">
    <property type="entry name" value="NIL"/>
    <property type="match status" value="1"/>
</dbReference>
<dbReference type="RefSeq" id="WP_176238990.1">
    <property type="nucleotide sequence ID" value="NZ_AP024412.1"/>
</dbReference>
<dbReference type="InterPro" id="IPR018449">
    <property type="entry name" value="NIL_domain"/>
</dbReference>
<evidence type="ECO:0000256" key="7">
    <source>
        <dbReference type="ARBA" id="ARBA00022970"/>
    </source>
</evidence>
<organism evidence="9 10">
    <name type="scientific">Mariniplasma anaerobium</name>
    <dbReference type="NCBI Taxonomy" id="2735436"/>
    <lineage>
        <taxon>Bacteria</taxon>
        <taxon>Bacillati</taxon>
        <taxon>Mycoplasmatota</taxon>
        <taxon>Mollicutes</taxon>
        <taxon>Acholeplasmatales</taxon>
        <taxon>Acholeplasmataceae</taxon>
        <taxon>Mariniplasma</taxon>
    </lineage>
</organism>
<dbReference type="InterPro" id="IPR027417">
    <property type="entry name" value="P-loop_NTPase"/>
</dbReference>
<dbReference type="GO" id="GO:0016887">
    <property type="term" value="F:ATP hydrolysis activity"/>
    <property type="evidence" value="ECO:0007669"/>
    <property type="project" value="InterPro"/>
</dbReference>
<dbReference type="KEGG" id="manr:MPAN_000070"/>
<keyword evidence="6" id="KW-1278">Translocase</keyword>
<dbReference type="GO" id="GO:0006865">
    <property type="term" value="P:amino acid transport"/>
    <property type="evidence" value="ECO:0007669"/>
    <property type="project" value="UniProtKB-KW"/>
</dbReference>
<dbReference type="EMBL" id="AP024412">
    <property type="protein sequence ID" value="BCR35114.1"/>
    <property type="molecule type" value="Genomic_DNA"/>
</dbReference>
<keyword evidence="5 9" id="KW-0067">ATP-binding</keyword>
<evidence type="ECO:0000256" key="6">
    <source>
        <dbReference type="ARBA" id="ARBA00022967"/>
    </source>
</evidence>
<dbReference type="GO" id="GO:0005524">
    <property type="term" value="F:ATP binding"/>
    <property type="evidence" value="ECO:0007669"/>
    <property type="project" value="UniProtKB-KW"/>
</dbReference>
<dbReference type="PROSITE" id="PS00211">
    <property type="entry name" value="ABC_TRANSPORTER_1"/>
    <property type="match status" value="1"/>
</dbReference>
<keyword evidence="8" id="KW-0472">Membrane</keyword>
<evidence type="ECO:0000256" key="4">
    <source>
        <dbReference type="ARBA" id="ARBA00022741"/>
    </source>
</evidence>
<keyword evidence="2" id="KW-0813">Transport</keyword>
<dbReference type="Pfam" id="PF00005">
    <property type="entry name" value="ABC_tran"/>
    <property type="match status" value="1"/>
</dbReference>
<dbReference type="InterPro" id="IPR017871">
    <property type="entry name" value="ABC_transporter-like_CS"/>
</dbReference>
<keyword evidence="7" id="KW-0029">Amino-acid transport</keyword>
<evidence type="ECO:0000313" key="9">
    <source>
        <dbReference type="EMBL" id="BCR35114.1"/>
    </source>
</evidence>
<evidence type="ECO:0000256" key="8">
    <source>
        <dbReference type="ARBA" id="ARBA00023136"/>
    </source>
</evidence>
<dbReference type="InterPro" id="IPR050086">
    <property type="entry name" value="MetN_ABC_transporter-like"/>
</dbReference>
<dbReference type="SUPFAM" id="SSF52540">
    <property type="entry name" value="P-loop containing nucleoside triphosphate hydrolases"/>
    <property type="match status" value="1"/>
</dbReference>
<dbReference type="SMART" id="SM00930">
    <property type="entry name" value="NIL"/>
    <property type="match status" value="1"/>
</dbReference>
<reference evidence="9" key="1">
    <citation type="submission" date="2021-01" db="EMBL/GenBank/DDBJ databases">
        <title>Draft genome sequence of Acholeplasmataceae bacterium strain Mahy22.</title>
        <authorList>
            <person name="Watanabe M."/>
            <person name="Kojima H."/>
            <person name="Fukui M."/>
        </authorList>
    </citation>
    <scope>NUCLEOTIDE SEQUENCE</scope>
    <source>
        <strain evidence="9">Mahy22</strain>
    </source>
</reference>
<dbReference type="PANTHER" id="PTHR43166:SF30">
    <property type="entry name" value="METHIONINE IMPORT ATP-BINDING PROTEIN METN"/>
    <property type="match status" value="1"/>
</dbReference>
<dbReference type="InterPro" id="IPR003593">
    <property type="entry name" value="AAA+_ATPase"/>
</dbReference>
<dbReference type="SUPFAM" id="SSF55021">
    <property type="entry name" value="ACT-like"/>
    <property type="match status" value="1"/>
</dbReference>
<dbReference type="Gene3D" id="3.40.50.300">
    <property type="entry name" value="P-loop containing nucleotide triphosphate hydrolases"/>
    <property type="match status" value="1"/>
</dbReference>
<evidence type="ECO:0000256" key="5">
    <source>
        <dbReference type="ARBA" id="ARBA00022840"/>
    </source>
</evidence>
<evidence type="ECO:0000256" key="1">
    <source>
        <dbReference type="ARBA" id="ARBA00005417"/>
    </source>
</evidence>
<dbReference type="FunFam" id="3.40.50.300:FF:000056">
    <property type="entry name" value="Cell division ATP-binding protein FtsE"/>
    <property type="match status" value="1"/>
</dbReference>
<evidence type="ECO:0000256" key="3">
    <source>
        <dbReference type="ARBA" id="ARBA00022475"/>
    </source>
</evidence>
<evidence type="ECO:0000256" key="2">
    <source>
        <dbReference type="ARBA" id="ARBA00022448"/>
    </source>
</evidence>
<dbReference type="InterPro" id="IPR045865">
    <property type="entry name" value="ACT-like_dom_sf"/>
</dbReference>
<keyword evidence="10" id="KW-1185">Reference proteome</keyword>
<accession>A0A7U9TH66</accession>
<dbReference type="Proteomes" id="UP000620133">
    <property type="component" value="Chromosome"/>
</dbReference>
<evidence type="ECO:0000313" key="10">
    <source>
        <dbReference type="Proteomes" id="UP000620133"/>
    </source>
</evidence>
<dbReference type="AlphaFoldDB" id="A0A7U9TH66"/>
<dbReference type="InterPro" id="IPR003439">
    <property type="entry name" value="ABC_transporter-like_ATP-bd"/>
</dbReference>
<sequence length="327" mass="37469">MITLSHINKIYESKEESFCALSDINLDIHDQEILGIVGLSGAGKSTLVRCINGLIKPTSGDVIIDGVKIHDLKQEDLNRMRYDISMIFQHFNLVSNLTVYQNIKLALNIKKYDKNLRDQKVDEVLKLVGLFDKKNRYPKALSGGEKQRVGIARAIVNHPKYLLCDEATSALDQKTSYDIVNLLKEIHQKTNISIIFITHQIEIVKDLCERVVVMDKGKIIEDRPTKDLFINPHMDITKSLIKQVIDEPTHLKNKQYLELVYHHEHVDDTILSHMIKKYDIDVNILFAKTLTVGNQTIGYLYVELIGDNKSKAIKYLVSNEIEVREYA</sequence>
<dbReference type="PANTHER" id="PTHR43166">
    <property type="entry name" value="AMINO ACID IMPORT ATP-BINDING PROTEIN"/>
    <property type="match status" value="1"/>
</dbReference>
<dbReference type="Gene3D" id="3.30.70.260">
    <property type="match status" value="1"/>
</dbReference>